<dbReference type="EMBL" id="UFXZ01000001">
    <property type="protein sequence ID" value="STC91734.1"/>
    <property type="molecule type" value="Genomic_DNA"/>
</dbReference>
<dbReference type="AlphaFoldDB" id="A0A376DM21"/>
<accession>A0A376DM21</accession>
<gene>
    <name evidence="1" type="ORF">NCTC12121_03185</name>
</gene>
<sequence length="126" mass="13965">MSIRDLLSVNYRISVRFPLPPGSYAPRHSPSLISAHIISFISNLGAFSQDKRRNNIAGTRLYFNLLNACRAAMNIFGEKTISFLVTAIARLTISPLRGIIDKRCLSHSARLIPAGRNTTDYTTADD</sequence>
<reference evidence="1 2" key="1">
    <citation type="submission" date="2018-06" db="EMBL/GenBank/DDBJ databases">
        <authorList>
            <consortium name="Pathogen Informatics"/>
            <person name="Doyle S."/>
        </authorList>
    </citation>
    <scope>NUCLEOTIDE SEQUENCE [LARGE SCALE GENOMIC DNA]</scope>
    <source>
        <strain evidence="1 2">NCTC12121</strain>
    </source>
</reference>
<protein>
    <submittedName>
        <fullName evidence="1">Uncharacterized protein</fullName>
    </submittedName>
</protein>
<proteinExistence type="predicted"/>
<dbReference type="Proteomes" id="UP000255248">
    <property type="component" value="Unassembled WGS sequence"/>
</dbReference>
<evidence type="ECO:0000313" key="1">
    <source>
        <dbReference type="EMBL" id="STC91734.1"/>
    </source>
</evidence>
<organism evidence="1 2">
    <name type="scientific">Edwardsiella hoshinae</name>
    <dbReference type="NCBI Taxonomy" id="93378"/>
    <lineage>
        <taxon>Bacteria</taxon>
        <taxon>Pseudomonadati</taxon>
        <taxon>Pseudomonadota</taxon>
        <taxon>Gammaproteobacteria</taxon>
        <taxon>Enterobacterales</taxon>
        <taxon>Hafniaceae</taxon>
        <taxon>Edwardsiella</taxon>
    </lineage>
</organism>
<evidence type="ECO:0000313" key="2">
    <source>
        <dbReference type="Proteomes" id="UP000255248"/>
    </source>
</evidence>
<dbReference type="RefSeq" id="WP_148707563.1">
    <property type="nucleotide sequence ID" value="NZ_CP016043.1"/>
</dbReference>
<name>A0A376DM21_9GAMM</name>